<name>F8ME24_NEUT8</name>
<dbReference type="AlphaFoldDB" id="F8ME24"/>
<dbReference type="KEGG" id="nte:NEUTE1DRAFT116150"/>
<protein>
    <submittedName>
        <fullName evidence="1">Uncharacterized protein</fullName>
    </submittedName>
</protein>
<gene>
    <name evidence="1" type="ORF">NEUTE1DRAFT_116150</name>
</gene>
<dbReference type="VEuPathDB" id="FungiDB:NEUTE1DRAFT_116150"/>
<reference evidence="2" key="1">
    <citation type="journal article" date="2011" name="Genetics">
        <title>Massive changes in genome architecture accompany the transition to self-fertility in the filamentous fungus Neurospora tetrasperma.</title>
        <authorList>
            <person name="Ellison C.E."/>
            <person name="Stajich J.E."/>
            <person name="Jacobson D.J."/>
            <person name="Natvig D.O."/>
            <person name="Lapidus A."/>
            <person name="Foster B."/>
            <person name="Aerts A."/>
            <person name="Riley R."/>
            <person name="Lindquist E.A."/>
            <person name="Grigoriev I.V."/>
            <person name="Taylor J.W."/>
        </authorList>
    </citation>
    <scope>NUCLEOTIDE SEQUENCE [LARGE SCALE GENOMIC DNA]</scope>
    <source>
        <strain evidence="2">FGSC 2508 / P0657</strain>
    </source>
</reference>
<proteinExistence type="predicted"/>
<evidence type="ECO:0000313" key="2">
    <source>
        <dbReference type="Proteomes" id="UP000008065"/>
    </source>
</evidence>
<accession>F8ME24</accession>
<dbReference type="HOGENOM" id="CLU_2758419_0_0_1"/>
<dbReference type="GeneID" id="20822959"/>
<sequence>MTYRIDRVGRTENGKAAVERRKRKKWNEDIKVLQDLYIPNVIGLDGRTDGQLTHLEKMYGYKHKQHTSYR</sequence>
<organism evidence="1 2">
    <name type="scientific">Neurospora tetrasperma (strain FGSC 2508 / ATCC MYA-4615 / P0657)</name>
    <dbReference type="NCBI Taxonomy" id="510951"/>
    <lineage>
        <taxon>Eukaryota</taxon>
        <taxon>Fungi</taxon>
        <taxon>Dikarya</taxon>
        <taxon>Ascomycota</taxon>
        <taxon>Pezizomycotina</taxon>
        <taxon>Sordariomycetes</taxon>
        <taxon>Sordariomycetidae</taxon>
        <taxon>Sordariales</taxon>
        <taxon>Sordariaceae</taxon>
        <taxon>Neurospora</taxon>
    </lineage>
</organism>
<keyword evidence="2" id="KW-1185">Reference proteome</keyword>
<dbReference type="Proteomes" id="UP000008065">
    <property type="component" value="Unassembled WGS sequence"/>
</dbReference>
<dbReference type="EMBL" id="GL891302">
    <property type="protein sequence ID" value="EGO61559.1"/>
    <property type="molecule type" value="Genomic_DNA"/>
</dbReference>
<dbReference type="RefSeq" id="XP_009848584.1">
    <property type="nucleotide sequence ID" value="XM_009850282.1"/>
</dbReference>
<evidence type="ECO:0000313" key="1">
    <source>
        <dbReference type="EMBL" id="EGO61559.1"/>
    </source>
</evidence>